<keyword evidence="4" id="KW-1185">Reference proteome</keyword>
<dbReference type="AlphaFoldDB" id="A0AAV9BCB3"/>
<dbReference type="InterPro" id="IPR008395">
    <property type="entry name" value="Agenet-like_dom"/>
</dbReference>
<dbReference type="Pfam" id="PF01426">
    <property type="entry name" value="BAH"/>
    <property type="match status" value="1"/>
</dbReference>
<dbReference type="SMART" id="SM00439">
    <property type="entry name" value="BAH"/>
    <property type="match status" value="1"/>
</dbReference>
<dbReference type="SMART" id="SM00743">
    <property type="entry name" value="Agenet"/>
    <property type="match status" value="2"/>
</dbReference>
<evidence type="ECO:0000313" key="3">
    <source>
        <dbReference type="EMBL" id="KAK1274085.1"/>
    </source>
</evidence>
<dbReference type="Pfam" id="PF05641">
    <property type="entry name" value="Agenet"/>
    <property type="match status" value="1"/>
</dbReference>
<dbReference type="EMBL" id="JAUJYN010000004">
    <property type="protein sequence ID" value="KAK1274085.1"/>
    <property type="molecule type" value="Genomic_DNA"/>
</dbReference>
<feature type="region of interest" description="Disordered" evidence="1">
    <location>
        <begin position="568"/>
        <end position="635"/>
    </location>
</feature>
<feature type="compositionally biased region" description="Basic and acidic residues" evidence="1">
    <location>
        <begin position="618"/>
        <end position="635"/>
    </location>
</feature>
<dbReference type="Proteomes" id="UP001179952">
    <property type="component" value="Unassembled WGS sequence"/>
</dbReference>
<sequence>MDSEAAEEAMETEEGVRCFVEWEERFVSQERGNRVVHYFLKDSEGESVLAVVGTERSLRHMVYVVPEEFSRAHGTYERAAGLPPGFKWRSRREVVDWLTSLLSRQPGLHDLRESSDDPSELLGTNQMAGLDHPGSCSHKRMGHFARSFRDCNWDIMWSGSAWTCGKQLKHYQGFCRNGITIAVYSFVFVMAEEDNSYLAYLEDMYEDRKGQKKVKVRWFHQSQEVSGPIPPPAPHPKEVFITPYTQVISVECVDDLASVFTPEHFEKCLASCPHISTAKMHFCFRQYNKNKFKPFDISTLRGYYDQTVLSCLDICSISNRGVGEEMDELVEGSTPGHGSKKNRSVKGRLGVKVSRHAHQMAAYRLAYQNLKFRLPGRKPLSVKFTGPPHRLSHLCKVGEKMELLCQDSGIRGCWFRCIVLQLSPNKLKVQYQDVENEDGSGNLEEWVPAFRTAIPDRLGMRFSCRSTIRPWLPYESLKDCVLEIGTPVDAWWNDGWWEGVLTGVDNFGDDALQVYFPGEDIFMNCQRRHLRRSKDWVGNNWIEIKTKPDVLSAISAISTTSKIISSSVIGKGAESGGSAMSDREAPTTPRLDSIEEDNKERSDGSQEDVELINSRKRQREEHKKDDQGNCDETVGKEEEITVTECEAIKLEMVVEDFNHPEFHN</sequence>
<dbReference type="PANTHER" id="PTHR31917">
    <property type="entry name" value="AGENET DOMAIN-CONTAINING PROTEIN-RELATED"/>
    <property type="match status" value="1"/>
</dbReference>
<gene>
    <name evidence="3" type="ORF">QJS04_geneDACA018277</name>
</gene>
<organism evidence="3 4">
    <name type="scientific">Acorus gramineus</name>
    <name type="common">Dwarf sweet flag</name>
    <dbReference type="NCBI Taxonomy" id="55184"/>
    <lineage>
        <taxon>Eukaryota</taxon>
        <taxon>Viridiplantae</taxon>
        <taxon>Streptophyta</taxon>
        <taxon>Embryophyta</taxon>
        <taxon>Tracheophyta</taxon>
        <taxon>Spermatophyta</taxon>
        <taxon>Magnoliopsida</taxon>
        <taxon>Liliopsida</taxon>
        <taxon>Acoraceae</taxon>
        <taxon>Acorus</taxon>
    </lineage>
</organism>
<dbReference type="Gene3D" id="2.30.30.490">
    <property type="match status" value="1"/>
</dbReference>
<dbReference type="InterPro" id="IPR014002">
    <property type="entry name" value="Agenet_dom_plant"/>
</dbReference>
<evidence type="ECO:0000256" key="1">
    <source>
        <dbReference type="SAM" id="MobiDB-lite"/>
    </source>
</evidence>
<name>A0AAV9BCB3_ACOGR</name>
<evidence type="ECO:0000313" key="4">
    <source>
        <dbReference type="Proteomes" id="UP001179952"/>
    </source>
</evidence>
<evidence type="ECO:0000259" key="2">
    <source>
        <dbReference type="PROSITE" id="PS51038"/>
    </source>
</evidence>
<dbReference type="PANTHER" id="PTHR31917:SF3">
    <property type="entry name" value="BROMO ADJACENT-LIKE DOMAIN PROTEIN"/>
    <property type="match status" value="1"/>
</dbReference>
<proteinExistence type="predicted"/>
<reference evidence="3" key="2">
    <citation type="submission" date="2023-06" db="EMBL/GenBank/DDBJ databases">
        <authorList>
            <person name="Ma L."/>
            <person name="Liu K.-W."/>
            <person name="Li Z."/>
            <person name="Hsiao Y.-Y."/>
            <person name="Qi Y."/>
            <person name="Fu T."/>
            <person name="Tang G."/>
            <person name="Zhang D."/>
            <person name="Sun W.-H."/>
            <person name="Liu D.-K."/>
            <person name="Li Y."/>
            <person name="Chen G.-Z."/>
            <person name="Liu X.-D."/>
            <person name="Liao X.-Y."/>
            <person name="Jiang Y.-T."/>
            <person name="Yu X."/>
            <person name="Hao Y."/>
            <person name="Huang J."/>
            <person name="Zhao X.-W."/>
            <person name="Ke S."/>
            <person name="Chen Y.-Y."/>
            <person name="Wu W.-L."/>
            <person name="Hsu J.-L."/>
            <person name="Lin Y.-F."/>
            <person name="Huang M.-D."/>
            <person name="Li C.-Y."/>
            <person name="Huang L."/>
            <person name="Wang Z.-W."/>
            <person name="Zhao X."/>
            <person name="Zhong W.-Y."/>
            <person name="Peng D.-H."/>
            <person name="Ahmad S."/>
            <person name="Lan S."/>
            <person name="Zhang J.-S."/>
            <person name="Tsai W.-C."/>
            <person name="Van De Peer Y."/>
            <person name="Liu Z.-J."/>
        </authorList>
    </citation>
    <scope>NUCLEOTIDE SEQUENCE</scope>
    <source>
        <strain evidence="3">SCP</strain>
        <tissue evidence="3">Leaves</tissue>
    </source>
</reference>
<dbReference type="InterPro" id="IPR043151">
    <property type="entry name" value="BAH_sf"/>
</dbReference>
<reference evidence="3" key="1">
    <citation type="journal article" date="2023" name="Nat. Commun.">
        <title>Diploid and tetraploid genomes of Acorus and the evolution of monocots.</title>
        <authorList>
            <person name="Ma L."/>
            <person name="Liu K.W."/>
            <person name="Li Z."/>
            <person name="Hsiao Y.Y."/>
            <person name="Qi Y."/>
            <person name="Fu T."/>
            <person name="Tang G.D."/>
            <person name="Zhang D."/>
            <person name="Sun W.H."/>
            <person name="Liu D.K."/>
            <person name="Li Y."/>
            <person name="Chen G.Z."/>
            <person name="Liu X.D."/>
            <person name="Liao X.Y."/>
            <person name="Jiang Y.T."/>
            <person name="Yu X."/>
            <person name="Hao Y."/>
            <person name="Huang J."/>
            <person name="Zhao X.W."/>
            <person name="Ke S."/>
            <person name="Chen Y.Y."/>
            <person name="Wu W.L."/>
            <person name="Hsu J.L."/>
            <person name="Lin Y.F."/>
            <person name="Huang M.D."/>
            <person name="Li C.Y."/>
            <person name="Huang L."/>
            <person name="Wang Z.W."/>
            <person name="Zhao X."/>
            <person name="Zhong W.Y."/>
            <person name="Peng D.H."/>
            <person name="Ahmad S."/>
            <person name="Lan S."/>
            <person name="Zhang J.S."/>
            <person name="Tsai W.C."/>
            <person name="Van de Peer Y."/>
            <person name="Liu Z.J."/>
        </authorList>
    </citation>
    <scope>NUCLEOTIDE SEQUENCE</scope>
    <source>
        <strain evidence="3">SCP</strain>
    </source>
</reference>
<dbReference type="GO" id="GO:0003682">
    <property type="term" value="F:chromatin binding"/>
    <property type="evidence" value="ECO:0007669"/>
    <property type="project" value="InterPro"/>
</dbReference>
<protein>
    <recommendedName>
        <fullName evidence="2">BAH domain-containing protein</fullName>
    </recommendedName>
</protein>
<dbReference type="PROSITE" id="PS51038">
    <property type="entry name" value="BAH"/>
    <property type="match status" value="1"/>
</dbReference>
<feature type="compositionally biased region" description="Basic and acidic residues" evidence="1">
    <location>
        <begin position="592"/>
        <end position="604"/>
    </location>
</feature>
<comment type="caution">
    <text evidence="3">The sequence shown here is derived from an EMBL/GenBank/DDBJ whole genome shotgun (WGS) entry which is preliminary data.</text>
</comment>
<feature type="domain" description="BAH" evidence="2">
    <location>
        <begin position="179"/>
        <end position="298"/>
    </location>
</feature>
<accession>A0AAV9BCB3</accession>
<dbReference type="CDD" id="cd20405">
    <property type="entry name" value="Tudor_Agenet_AtDUF_rpt1_3"/>
    <property type="match status" value="1"/>
</dbReference>
<dbReference type="InterPro" id="IPR001025">
    <property type="entry name" value="BAH_dom"/>
</dbReference>